<gene>
    <name evidence="3" type="ORF">CQ12_08160</name>
</gene>
<evidence type="ECO:0000313" key="3">
    <source>
        <dbReference type="EMBL" id="KRR08997.1"/>
    </source>
</evidence>
<dbReference type="InterPro" id="IPR013783">
    <property type="entry name" value="Ig-like_fold"/>
</dbReference>
<feature type="region of interest" description="Disordered" evidence="1">
    <location>
        <begin position="299"/>
        <end position="333"/>
    </location>
</feature>
<dbReference type="PANTHER" id="PTHR34700">
    <property type="entry name" value="POTASSIUM BINDING PROTEIN KBP"/>
    <property type="match status" value="1"/>
</dbReference>
<dbReference type="STRING" id="280332.CQ12_08160"/>
<sequence length="392" mass="40282">MTMTAISAPRTIISIIALVAACGVAVAATIFYVGREAPADTTAATTAPAISAPASDGREPSPTPLATAKAEANAVVDALIGPPPAPENSDGVPTFDVARIEPSGEAVIAGRATPGATVELLRNGEVHDRAVADPSGQFVMIPPRLPSGTYDLTLRAKQADGKLMISKQRVTTALEPKSTERPMVALVTPDKPTVVLSQPAGSKPAAGAVVVEAVEIEPGGKFHVSGQARPGAGLRLYLNDSFVTSVTAGADGRFAVTINEGVAPGDYRVRLDEASSSGSVRARAEVPFNVPDTAVTASVSGQSKRADSSASQQPQLAAAGGVVLPDGSSPSSTVVVPKITTTTVSRGDSLWRLSQLSYGAGTRYSVIYKANREQIRNPNLIYPGQIFVLPAQ</sequence>
<dbReference type="EMBL" id="LLXZ01000080">
    <property type="protein sequence ID" value="KRR08997.1"/>
    <property type="molecule type" value="Genomic_DNA"/>
</dbReference>
<dbReference type="CDD" id="cd00118">
    <property type="entry name" value="LysM"/>
    <property type="match status" value="1"/>
</dbReference>
<feature type="compositionally biased region" description="Low complexity" evidence="1">
    <location>
        <begin position="308"/>
        <end position="319"/>
    </location>
</feature>
<dbReference type="InterPro" id="IPR018392">
    <property type="entry name" value="LysM"/>
</dbReference>
<dbReference type="Pfam" id="PF01476">
    <property type="entry name" value="LysM"/>
    <property type="match status" value="1"/>
</dbReference>
<name>A0A0R3LU48_9BRAD</name>
<dbReference type="Gene3D" id="3.10.350.10">
    <property type="entry name" value="LysM domain"/>
    <property type="match status" value="1"/>
</dbReference>
<dbReference type="AlphaFoldDB" id="A0A0R3LU48"/>
<dbReference type="PROSITE" id="PS51782">
    <property type="entry name" value="LYSM"/>
    <property type="match status" value="1"/>
</dbReference>
<dbReference type="Proteomes" id="UP000050863">
    <property type="component" value="Unassembled WGS sequence"/>
</dbReference>
<evidence type="ECO:0000256" key="1">
    <source>
        <dbReference type="SAM" id="MobiDB-lite"/>
    </source>
</evidence>
<dbReference type="PANTHER" id="PTHR34700:SF4">
    <property type="entry name" value="PHAGE-LIKE ELEMENT PBSX PROTEIN XKDP"/>
    <property type="match status" value="1"/>
</dbReference>
<dbReference type="InterPro" id="IPR052196">
    <property type="entry name" value="Bact_Kbp"/>
</dbReference>
<evidence type="ECO:0000259" key="2">
    <source>
        <dbReference type="PROSITE" id="PS51782"/>
    </source>
</evidence>
<dbReference type="InterPro" id="IPR036779">
    <property type="entry name" value="LysM_dom_sf"/>
</dbReference>
<proteinExistence type="predicted"/>
<evidence type="ECO:0000313" key="4">
    <source>
        <dbReference type="Proteomes" id="UP000050863"/>
    </source>
</evidence>
<comment type="caution">
    <text evidence="3">The sequence shown here is derived from an EMBL/GenBank/DDBJ whole genome shotgun (WGS) entry which is preliminary data.</text>
</comment>
<keyword evidence="4" id="KW-1185">Reference proteome</keyword>
<feature type="domain" description="LysM" evidence="2">
    <location>
        <begin position="340"/>
        <end position="389"/>
    </location>
</feature>
<dbReference type="SMART" id="SM00257">
    <property type="entry name" value="LysM"/>
    <property type="match status" value="1"/>
</dbReference>
<accession>A0A0R3LU48</accession>
<reference evidence="3 4" key="1">
    <citation type="submission" date="2014-03" db="EMBL/GenBank/DDBJ databases">
        <title>Bradyrhizobium valentinum sp. nov., isolated from effective nodules of Lupinus mariae-josephae, a lupine endemic of basic-lime soils in Eastern Spain.</title>
        <authorList>
            <person name="Duran D."/>
            <person name="Rey L."/>
            <person name="Navarro A."/>
            <person name="Busquets A."/>
            <person name="Imperial J."/>
            <person name="Ruiz-Argueso T."/>
        </authorList>
    </citation>
    <scope>NUCLEOTIDE SEQUENCE [LARGE SCALE GENOMIC DNA]</scope>
    <source>
        <strain evidence="3 4">PAC68</strain>
    </source>
</reference>
<organism evidence="3 4">
    <name type="scientific">Bradyrhizobium jicamae</name>
    <dbReference type="NCBI Taxonomy" id="280332"/>
    <lineage>
        <taxon>Bacteria</taxon>
        <taxon>Pseudomonadati</taxon>
        <taxon>Pseudomonadota</taxon>
        <taxon>Alphaproteobacteria</taxon>
        <taxon>Hyphomicrobiales</taxon>
        <taxon>Nitrobacteraceae</taxon>
        <taxon>Bradyrhizobium</taxon>
    </lineage>
</organism>
<protein>
    <submittedName>
        <fullName evidence="3">Peptidoglycan-binding protein</fullName>
    </submittedName>
</protein>
<dbReference type="Gene3D" id="2.60.40.10">
    <property type="entry name" value="Immunoglobulins"/>
    <property type="match status" value="2"/>
</dbReference>